<proteinExistence type="predicted"/>
<dbReference type="OrthoDB" id="10013850at2759"/>
<dbReference type="Gene3D" id="1.10.510.10">
    <property type="entry name" value="Transferase(Phosphotransferase) domain 1"/>
    <property type="match status" value="1"/>
</dbReference>
<dbReference type="GO" id="GO:0005524">
    <property type="term" value="F:ATP binding"/>
    <property type="evidence" value="ECO:0007669"/>
    <property type="project" value="UniProtKB-UniRule"/>
</dbReference>
<dbReference type="InterPro" id="IPR051180">
    <property type="entry name" value="IKK"/>
</dbReference>
<keyword evidence="7 8" id="KW-0067">ATP-binding</keyword>
<evidence type="ECO:0000256" key="4">
    <source>
        <dbReference type="ARBA" id="ARBA00022679"/>
    </source>
</evidence>
<dbReference type="GO" id="GO:0009967">
    <property type="term" value="P:positive regulation of signal transduction"/>
    <property type="evidence" value="ECO:0007669"/>
    <property type="project" value="UniProtKB-ARBA"/>
</dbReference>
<dbReference type="GO" id="GO:0004674">
    <property type="term" value="F:protein serine/threonine kinase activity"/>
    <property type="evidence" value="ECO:0007669"/>
    <property type="project" value="UniProtKB-KW"/>
</dbReference>
<evidence type="ECO:0000256" key="2">
    <source>
        <dbReference type="ARBA" id="ARBA00022490"/>
    </source>
</evidence>
<dbReference type="FunFam" id="3.30.200.20:FF:000106">
    <property type="entry name" value="serine/threonine-protein kinase TBK1 isoform X1"/>
    <property type="match status" value="1"/>
</dbReference>
<evidence type="ECO:0000256" key="8">
    <source>
        <dbReference type="PROSITE-ProRule" id="PRU10141"/>
    </source>
</evidence>
<gene>
    <name evidence="10" type="primary">TBK1</name>
    <name evidence="10" type="ORF">Anas_06000</name>
</gene>
<dbReference type="Gene3D" id="3.30.200.20">
    <property type="entry name" value="Phosphorylase Kinase, domain 1"/>
    <property type="match status" value="1"/>
</dbReference>
<dbReference type="GO" id="GO:0005737">
    <property type="term" value="C:cytoplasm"/>
    <property type="evidence" value="ECO:0007669"/>
    <property type="project" value="UniProtKB-SubCell"/>
</dbReference>
<dbReference type="InterPro" id="IPR017441">
    <property type="entry name" value="Protein_kinase_ATP_BS"/>
</dbReference>
<dbReference type="PANTHER" id="PTHR22969">
    <property type="entry name" value="IKB KINASE"/>
    <property type="match status" value="1"/>
</dbReference>
<dbReference type="Pfam" id="PF18396">
    <property type="entry name" value="TBK1_ULD"/>
    <property type="match status" value="1"/>
</dbReference>
<dbReference type="GO" id="GO:0010628">
    <property type="term" value="P:positive regulation of gene expression"/>
    <property type="evidence" value="ECO:0007669"/>
    <property type="project" value="UniProtKB-ARBA"/>
</dbReference>
<dbReference type="AlphaFoldDB" id="A0A5N5T2Z7"/>
<keyword evidence="6 10" id="KW-0418">Kinase</keyword>
<evidence type="ECO:0000256" key="1">
    <source>
        <dbReference type="ARBA" id="ARBA00004496"/>
    </source>
</evidence>
<evidence type="ECO:0000256" key="3">
    <source>
        <dbReference type="ARBA" id="ARBA00022527"/>
    </source>
</evidence>
<comment type="subcellular location">
    <subcellularLocation>
        <location evidence="1">Cytoplasm</location>
    </subcellularLocation>
</comment>
<organism evidence="10 11">
    <name type="scientific">Armadillidium nasatum</name>
    <dbReference type="NCBI Taxonomy" id="96803"/>
    <lineage>
        <taxon>Eukaryota</taxon>
        <taxon>Metazoa</taxon>
        <taxon>Ecdysozoa</taxon>
        <taxon>Arthropoda</taxon>
        <taxon>Crustacea</taxon>
        <taxon>Multicrustacea</taxon>
        <taxon>Malacostraca</taxon>
        <taxon>Eumalacostraca</taxon>
        <taxon>Peracarida</taxon>
        <taxon>Isopoda</taxon>
        <taxon>Oniscidea</taxon>
        <taxon>Crinocheta</taxon>
        <taxon>Armadillidiidae</taxon>
        <taxon>Armadillidium</taxon>
    </lineage>
</organism>
<dbReference type="Gene3D" id="3.10.20.90">
    <property type="entry name" value="Phosphatidylinositol 3-kinase Catalytic Subunit, Chain A, domain 1"/>
    <property type="match status" value="1"/>
</dbReference>
<dbReference type="GO" id="GO:0006950">
    <property type="term" value="P:response to stress"/>
    <property type="evidence" value="ECO:0007669"/>
    <property type="project" value="UniProtKB-ARBA"/>
</dbReference>
<dbReference type="PANTHER" id="PTHR22969:SF15">
    <property type="entry name" value="FI05319P"/>
    <property type="match status" value="1"/>
</dbReference>
<dbReference type="InterPro" id="IPR000719">
    <property type="entry name" value="Prot_kinase_dom"/>
</dbReference>
<dbReference type="FunFam" id="1.10.510.10:FF:000100">
    <property type="entry name" value="inhibitor of nuclear factor kappa-B kinase subunit epsilon"/>
    <property type="match status" value="1"/>
</dbReference>
<dbReference type="Gene3D" id="1.20.1270.420">
    <property type="match status" value="1"/>
</dbReference>
<evidence type="ECO:0000256" key="5">
    <source>
        <dbReference type="ARBA" id="ARBA00022741"/>
    </source>
</evidence>
<keyword evidence="11" id="KW-1185">Reference proteome</keyword>
<protein>
    <submittedName>
        <fullName evidence="10">Serine/threonine-protein kinase TBK1</fullName>
    </submittedName>
</protein>
<evidence type="ECO:0000259" key="9">
    <source>
        <dbReference type="PROSITE" id="PS50011"/>
    </source>
</evidence>
<dbReference type="EMBL" id="SEYY01014138">
    <property type="protein sequence ID" value="KAB7500379.1"/>
    <property type="molecule type" value="Genomic_DNA"/>
</dbReference>
<dbReference type="Proteomes" id="UP000326759">
    <property type="component" value="Unassembled WGS sequence"/>
</dbReference>
<feature type="binding site" evidence="8">
    <location>
        <position position="60"/>
    </location>
    <ligand>
        <name>ATP</name>
        <dbReference type="ChEBI" id="CHEBI:30616"/>
    </ligand>
</feature>
<sequence length="689" mass="79121">MEVFLYHMSNYLMKVSVSAMSFLRGSSNYVWCTTSVLGKGATGAVFQGVDRHTGEPVAVKTFNQLSHMRPQEVQMREFEVLQKVNHENIVKLLAIEEEQDGRGKVIVMELCTGGSLFSILDDPENSHGLEESEFLLVLKHLAAGMKHLRDNNLVHRDLKPGNIMKYIDVDGSTVYKLTDFGAARELQDDQQFMSLYGTEEYLHPDMYERAVLRKTVGKSFGASVDLWSIGLCKLVTPLLGGLLEVDPQRMWNFDEFFSEVTKLLSKRVVHVFFVNRVQPLIIYMDPEQNSFSLQHLQNLQHLVYEQTDVDPTHQLLLFDNKFYSGLVDESKPGKTIPTTTPTFPVVLFSKQEDDVTLLLPKVPALKFPVFPNMVSVDHDAAVGKSICSIGYAVKRRIEYFCKCIRLIEHSVFIFVEVIVHQLKMLHSELDHLEKLTSAMSERFSQFIANHRRFLMVIQILSNGAESSLHVLREKLEDLVNNKVEDEKSNLLPTFHRSLKQMYNRVVQTGQLRRQWNPPQSSTASAIERCPNKAATYVLKLRESWQHLLRDRAAATLTFNDEQFHLLEKMKMKETTKCLETLLSSVTNSLHQATEHLADWCKVAKVQRVQTEIEETDVERHKELLSTFQRKLTETEESYHQTLSDILSFVKDRNLQDSHQLKGFSQELTDNKLSHSSYTSSYKEEIEAVK</sequence>
<name>A0A5N5T2Z7_9CRUS</name>
<dbReference type="InterPro" id="IPR041087">
    <property type="entry name" value="TBK1_ULD"/>
</dbReference>
<evidence type="ECO:0000256" key="7">
    <source>
        <dbReference type="ARBA" id="ARBA00022840"/>
    </source>
</evidence>
<keyword evidence="4" id="KW-0808">Transferase</keyword>
<keyword evidence="5 8" id="KW-0547">Nucleotide-binding</keyword>
<dbReference type="SMART" id="SM00220">
    <property type="entry name" value="S_TKc"/>
    <property type="match status" value="1"/>
</dbReference>
<dbReference type="Pfam" id="PF00069">
    <property type="entry name" value="Pkinase"/>
    <property type="match status" value="1"/>
</dbReference>
<comment type="caution">
    <text evidence="10">The sequence shown here is derived from an EMBL/GenBank/DDBJ whole genome shotgun (WGS) entry which is preliminary data.</text>
</comment>
<dbReference type="Pfam" id="PF18394">
    <property type="entry name" value="TBK1_CCD1"/>
    <property type="match status" value="1"/>
</dbReference>
<evidence type="ECO:0000313" key="11">
    <source>
        <dbReference type="Proteomes" id="UP000326759"/>
    </source>
</evidence>
<dbReference type="PROSITE" id="PS50011">
    <property type="entry name" value="PROTEIN_KINASE_DOM"/>
    <property type="match status" value="1"/>
</dbReference>
<dbReference type="GO" id="GO:0045089">
    <property type="term" value="P:positive regulation of innate immune response"/>
    <property type="evidence" value="ECO:0007669"/>
    <property type="project" value="UniProtKB-ARBA"/>
</dbReference>
<dbReference type="InterPro" id="IPR041309">
    <property type="entry name" value="TBK1_CC1"/>
</dbReference>
<accession>A0A5N5T2Z7</accession>
<dbReference type="PROSITE" id="PS00107">
    <property type="entry name" value="PROTEIN_KINASE_ATP"/>
    <property type="match status" value="1"/>
</dbReference>
<keyword evidence="3" id="KW-0723">Serine/threonine-protein kinase</keyword>
<feature type="domain" description="Protein kinase" evidence="9">
    <location>
        <begin position="31"/>
        <end position="323"/>
    </location>
</feature>
<reference evidence="10 11" key="1">
    <citation type="journal article" date="2019" name="PLoS Biol.">
        <title>Sex chromosomes control vertical transmission of feminizing Wolbachia symbionts in an isopod.</title>
        <authorList>
            <person name="Becking T."/>
            <person name="Chebbi M.A."/>
            <person name="Giraud I."/>
            <person name="Moumen B."/>
            <person name="Laverre T."/>
            <person name="Caubet Y."/>
            <person name="Peccoud J."/>
            <person name="Gilbert C."/>
            <person name="Cordaux R."/>
        </authorList>
    </citation>
    <scope>NUCLEOTIDE SEQUENCE [LARGE SCALE GENOMIC DNA]</scope>
    <source>
        <strain evidence="10">ANa2</strain>
        <tissue evidence="10">Whole body excluding digestive tract and cuticle</tissue>
    </source>
</reference>
<dbReference type="SUPFAM" id="SSF56112">
    <property type="entry name" value="Protein kinase-like (PK-like)"/>
    <property type="match status" value="1"/>
</dbReference>
<evidence type="ECO:0000256" key="6">
    <source>
        <dbReference type="ARBA" id="ARBA00022777"/>
    </source>
</evidence>
<dbReference type="InterPro" id="IPR011009">
    <property type="entry name" value="Kinase-like_dom_sf"/>
</dbReference>
<keyword evidence="2" id="KW-0963">Cytoplasm</keyword>
<evidence type="ECO:0000313" key="10">
    <source>
        <dbReference type="EMBL" id="KAB7500379.1"/>
    </source>
</evidence>